<dbReference type="InterPro" id="IPR039426">
    <property type="entry name" value="TonB-dep_rcpt-like"/>
</dbReference>
<feature type="domain" description="TonB C-terminal" evidence="12">
    <location>
        <begin position="335"/>
        <end position="431"/>
    </location>
</feature>
<proteinExistence type="inferred from homology"/>
<organism evidence="13 14">
    <name type="scientific">Mucilaginibacter conchicola</name>
    <dbReference type="NCBI Taxonomy" id="2303333"/>
    <lineage>
        <taxon>Bacteria</taxon>
        <taxon>Pseudomonadati</taxon>
        <taxon>Bacteroidota</taxon>
        <taxon>Sphingobacteriia</taxon>
        <taxon>Sphingobacteriales</taxon>
        <taxon>Sphingobacteriaceae</taxon>
        <taxon>Mucilaginibacter</taxon>
    </lineage>
</organism>
<comment type="similarity">
    <text evidence="10">Belongs to the TonB-dependent receptor family.</text>
</comment>
<evidence type="ECO:0000313" key="14">
    <source>
        <dbReference type="Proteomes" id="UP000264217"/>
    </source>
</evidence>
<dbReference type="InterPro" id="IPR008756">
    <property type="entry name" value="Peptidase_M56"/>
</dbReference>
<protein>
    <submittedName>
        <fullName evidence="13">TonB family protein</fullName>
    </submittedName>
</protein>
<evidence type="ECO:0000256" key="3">
    <source>
        <dbReference type="ARBA" id="ARBA00022448"/>
    </source>
</evidence>
<keyword evidence="6 10" id="KW-0812">Transmembrane</keyword>
<dbReference type="Gene3D" id="3.30.1150.10">
    <property type="match status" value="2"/>
</dbReference>
<dbReference type="Pfam" id="PF05569">
    <property type="entry name" value="Peptidase_M56"/>
    <property type="match status" value="1"/>
</dbReference>
<dbReference type="Gene3D" id="2.170.130.10">
    <property type="entry name" value="TonB-dependent receptor, plug domain"/>
    <property type="match status" value="1"/>
</dbReference>
<dbReference type="GO" id="GO:0031992">
    <property type="term" value="F:energy transducer activity"/>
    <property type="evidence" value="ECO:0007669"/>
    <property type="project" value="TreeGrafter"/>
</dbReference>
<feature type="domain" description="TonB C-terminal" evidence="12">
    <location>
        <begin position="455"/>
        <end position="551"/>
    </location>
</feature>
<dbReference type="InterPro" id="IPR037682">
    <property type="entry name" value="TonB_C"/>
</dbReference>
<name>A0A372P0Y3_9SPHI</name>
<dbReference type="PANTHER" id="PTHR33446:SF2">
    <property type="entry name" value="PROTEIN TONB"/>
    <property type="match status" value="1"/>
</dbReference>
<accession>A0A372P0Y3</accession>
<dbReference type="EMBL" id="QWDC01000001">
    <property type="protein sequence ID" value="RFZ95569.1"/>
    <property type="molecule type" value="Genomic_DNA"/>
</dbReference>
<evidence type="ECO:0000259" key="12">
    <source>
        <dbReference type="PROSITE" id="PS52015"/>
    </source>
</evidence>
<keyword evidence="8 11" id="KW-1133">Transmembrane helix</keyword>
<dbReference type="PROSITE" id="PS52016">
    <property type="entry name" value="TONB_DEPENDENT_REC_3"/>
    <property type="match status" value="1"/>
</dbReference>
<evidence type="ECO:0000256" key="7">
    <source>
        <dbReference type="ARBA" id="ARBA00022927"/>
    </source>
</evidence>
<evidence type="ECO:0000256" key="1">
    <source>
        <dbReference type="ARBA" id="ARBA00004383"/>
    </source>
</evidence>
<dbReference type="CDD" id="cd07341">
    <property type="entry name" value="M56_BlaR1_MecR1_like"/>
    <property type="match status" value="1"/>
</dbReference>
<keyword evidence="14" id="KW-1185">Reference proteome</keyword>
<dbReference type="GO" id="GO:0098797">
    <property type="term" value="C:plasma membrane protein complex"/>
    <property type="evidence" value="ECO:0007669"/>
    <property type="project" value="TreeGrafter"/>
</dbReference>
<feature type="transmembrane region" description="Helical" evidence="11">
    <location>
        <begin position="6"/>
        <end position="24"/>
    </location>
</feature>
<evidence type="ECO:0000256" key="2">
    <source>
        <dbReference type="ARBA" id="ARBA00006555"/>
    </source>
</evidence>
<dbReference type="Proteomes" id="UP000264217">
    <property type="component" value="Unassembled WGS sequence"/>
</dbReference>
<keyword evidence="10" id="KW-1134">Transmembrane beta strand</keyword>
<keyword evidence="7" id="KW-0653">Protein transport</keyword>
<dbReference type="NCBIfam" id="TIGR01352">
    <property type="entry name" value="tonB_Cterm"/>
    <property type="match status" value="2"/>
</dbReference>
<evidence type="ECO:0000256" key="6">
    <source>
        <dbReference type="ARBA" id="ARBA00022692"/>
    </source>
</evidence>
<dbReference type="Pfam" id="PF03544">
    <property type="entry name" value="TonB_C"/>
    <property type="match status" value="2"/>
</dbReference>
<dbReference type="PANTHER" id="PTHR33446">
    <property type="entry name" value="PROTEIN TONB-RELATED"/>
    <property type="match status" value="1"/>
</dbReference>
<dbReference type="GO" id="GO:0055085">
    <property type="term" value="P:transmembrane transport"/>
    <property type="evidence" value="ECO:0007669"/>
    <property type="project" value="InterPro"/>
</dbReference>
<evidence type="ECO:0000313" key="13">
    <source>
        <dbReference type="EMBL" id="RFZ95569.1"/>
    </source>
</evidence>
<dbReference type="PROSITE" id="PS52015">
    <property type="entry name" value="TONB_CTD"/>
    <property type="match status" value="2"/>
</dbReference>
<evidence type="ECO:0000256" key="11">
    <source>
        <dbReference type="SAM" id="Phobius"/>
    </source>
</evidence>
<keyword evidence="4" id="KW-1003">Cell membrane</keyword>
<evidence type="ECO:0000256" key="5">
    <source>
        <dbReference type="ARBA" id="ARBA00022519"/>
    </source>
</evidence>
<dbReference type="RefSeq" id="WP_117391119.1">
    <property type="nucleotide sequence ID" value="NZ_QWDC01000001.1"/>
</dbReference>
<evidence type="ECO:0000256" key="9">
    <source>
        <dbReference type="ARBA" id="ARBA00023136"/>
    </source>
</evidence>
<comment type="subcellular location">
    <subcellularLocation>
        <location evidence="1">Cell inner membrane</location>
        <topology evidence="1">Single-pass membrane protein</topology>
        <orientation evidence="1">Periplasmic side</orientation>
    </subcellularLocation>
    <subcellularLocation>
        <location evidence="10">Cell outer membrane</location>
        <topology evidence="10">Multi-pass membrane protein</topology>
    </subcellularLocation>
</comment>
<feature type="transmembrane region" description="Helical" evidence="11">
    <location>
        <begin position="36"/>
        <end position="52"/>
    </location>
</feature>
<sequence length="644" mass="71833">MSWWHYLILVNIYLCLFYGFYSLLLRRETFFQLNRIYLVGTAILSFFIPLMHSDWVQDLFITKQVQYSIYGATAITLANVTPLKDNPLTVGEVLGVLYAIGVVILIAKLLIQLVLLRRVINDPSPKVSYSFFNKIKVGQEIDGQEVIHNHELVHARQFHSADVLIIEAVMIMNWFNPIVYLYRRAIKHVHEFIADKHTLDTGTNKADYAMLLLSQTFDTPAHGLVNPFFNHSLLKQRIIMLQKNKSQRIKLIKYGLSAPLFVLMLVLSSATISNSKAVETINKKADAVLESSVTGKYKLLTDAVQPDEHSSYNAAADTVPGKDKYIVNVMPAFPGGDKAFGQFLAKNVKYPAEARNKKVEGRTVITFMVDKDGSLSDFKVAKAVGSGTDEEAIRVLKLSPKWKPGISNGKPVRSQMSVPINFTLAADAKASVETQQQLDGKPVFTAVEQSPSFPGGEEAFSKFISHTVKYPKEARERNIQGRVIASFIVEEDGSLSNIKIVRGVGYGTDEEAMRVLESSPKWKPGIQNGHTVRVQYAVPINFALEVQDGGKEKKMGYIPDNQPKNYTILADSSKNWISLKSNKQPLYIVDGTKVASVNNLNPNDIQSITVLKDKNALLKYGKDGEAGVVEVTTKAKSQYQIKIK</sequence>
<evidence type="ECO:0000256" key="4">
    <source>
        <dbReference type="ARBA" id="ARBA00022475"/>
    </source>
</evidence>
<feature type="transmembrane region" description="Helical" evidence="11">
    <location>
        <begin position="251"/>
        <end position="272"/>
    </location>
</feature>
<reference evidence="13 14" key="1">
    <citation type="submission" date="2018-08" db="EMBL/GenBank/DDBJ databases">
        <title>Mucilaginibacter sp. MYSH2.</title>
        <authorList>
            <person name="Seo T."/>
        </authorList>
    </citation>
    <scope>NUCLEOTIDE SEQUENCE [LARGE SCALE GENOMIC DNA]</scope>
    <source>
        <strain evidence="13 14">MYSH2</strain>
    </source>
</reference>
<feature type="transmembrane region" description="Helical" evidence="11">
    <location>
        <begin position="96"/>
        <end position="116"/>
    </location>
</feature>
<keyword evidence="10" id="KW-0998">Cell outer membrane</keyword>
<keyword evidence="9 10" id="KW-0472">Membrane</keyword>
<evidence type="ECO:0000256" key="8">
    <source>
        <dbReference type="ARBA" id="ARBA00022989"/>
    </source>
</evidence>
<dbReference type="GO" id="GO:0009279">
    <property type="term" value="C:cell outer membrane"/>
    <property type="evidence" value="ECO:0007669"/>
    <property type="project" value="UniProtKB-SubCell"/>
</dbReference>
<evidence type="ECO:0000256" key="10">
    <source>
        <dbReference type="PROSITE-ProRule" id="PRU01360"/>
    </source>
</evidence>
<dbReference type="AlphaFoldDB" id="A0A372P0Y3"/>
<gene>
    <name evidence="13" type="ORF">D0C36_08630</name>
</gene>
<dbReference type="InterPro" id="IPR006260">
    <property type="entry name" value="TonB/TolA_C"/>
</dbReference>
<comment type="similarity">
    <text evidence="2">Belongs to the TonB family.</text>
</comment>
<dbReference type="GO" id="GO:0015031">
    <property type="term" value="P:protein transport"/>
    <property type="evidence" value="ECO:0007669"/>
    <property type="project" value="UniProtKB-KW"/>
</dbReference>
<dbReference type="SUPFAM" id="SSF56935">
    <property type="entry name" value="Porins"/>
    <property type="match status" value="1"/>
</dbReference>
<dbReference type="SUPFAM" id="SSF74653">
    <property type="entry name" value="TolA/TonB C-terminal domain"/>
    <property type="match status" value="2"/>
</dbReference>
<keyword evidence="3 10" id="KW-0813">Transport</keyword>
<comment type="caution">
    <text evidence="13">The sequence shown here is derived from an EMBL/GenBank/DDBJ whole genome shotgun (WGS) entry which is preliminary data.</text>
</comment>
<dbReference type="InterPro" id="IPR037066">
    <property type="entry name" value="Plug_dom_sf"/>
</dbReference>
<dbReference type="OrthoDB" id="649093at2"/>
<dbReference type="InterPro" id="IPR051045">
    <property type="entry name" value="TonB-dependent_transducer"/>
</dbReference>
<keyword evidence="5" id="KW-0997">Cell inner membrane</keyword>